<evidence type="ECO:0000259" key="2">
    <source>
        <dbReference type="Pfam" id="PF15520"/>
    </source>
</evidence>
<comment type="caution">
    <text evidence="3">The sequence shown here is derived from an EMBL/GenBank/DDBJ whole genome shotgun (WGS) entry which is preliminary data.</text>
</comment>
<dbReference type="Pfam" id="PF15520">
    <property type="entry name" value="Ntox10"/>
    <property type="match status" value="1"/>
</dbReference>
<keyword evidence="4" id="KW-1185">Reference proteome</keyword>
<dbReference type="PANTHER" id="PTHR32305">
    <property type="match status" value="1"/>
</dbReference>
<dbReference type="AlphaFoldDB" id="A0A432YGY0"/>
<dbReference type="PANTHER" id="PTHR32305:SF15">
    <property type="entry name" value="PROTEIN RHSA-RELATED"/>
    <property type="match status" value="1"/>
</dbReference>
<evidence type="ECO:0000313" key="4">
    <source>
        <dbReference type="Proteomes" id="UP000288127"/>
    </source>
</evidence>
<feature type="compositionally biased region" description="Polar residues" evidence="1">
    <location>
        <begin position="222"/>
        <end position="238"/>
    </location>
</feature>
<dbReference type="InterPro" id="IPR029122">
    <property type="entry name" value="Ntox10"/>
</dbReference>
<evidence type="ECO:0000256" key="1">
    <source>
        <dbReference type="SAM" id="MobiDB-lite"/>
    </source>
</evidence>
<feature type="region of interest" description="Disordered" evidence="1">
    <location>
        <begin position="215"/>
        <end position="252"/>
    </location>
</feature>
<dbReference type="Gene3D" id="2.180.10.10">
    <property type="entry name" value="RHS repeat-associated core"/>
    <property type="match status" value="1"/>
</dbReference>
<dbReference type="InterPro" id="IPR022385">
    <property type="entry name" value="Rhs_assc_core"/>
</dbReference>
<name>A0A432YGY0_9GAMM</name>
<dbReference type="InterPro" id="IPR050708">
    <property type="entry name" value="T6SS_VgrG/RHS"/>
</dbReference>
<feature type="domain" description="Novel toxin 10" evidence="2">
    <location>
        <begin position="75"/>
        <end position="155"/>
    </location>
</feature>
<feature type="compositionally biased region" description="Basic and acidic residues" evidence="1">
    <location>
        <begin position="243"/>
        <end position="252"/>
    </location>
</feature>
<dbReference type="OrthoDB" id="9815903at2"/>
<proteinExistence type="predicted"/>
<evidence type="ECO:0000313" key="3">
    <source>
        <dbReference type="EMBL" id="RUO60180.1"/>
    </source>
</evidence>
<accession>A0A432YGY0</accession>
<sequence length="252" mass="26895">MEYYHLGSQLVARYNDAPQQSDGLGYTGHLEDDDLELTYMQARYYDPVIGRFYSNDPVGWTASNPVMSFNRYLYVNNNPYKYTDPKGEYLESIWDAASLSVGLTSLGSNLANGNWAAAGLDALGVIADGAALALPVVPGGASMAISASRKGADFIATADGAVVHNSTSGVRNSLEEAGMSGTTVTNKAGTESGTIHNVPEMKMDVRVMDWGAKPSPRVVTSREGSSQAVNPANGSNFGNIPKTEQRREVTLN</sequence>
<reference evidence="4" key="1">
    <citation type="journal article" date="2018" name="Front. Microbiol.">
        <title>Genome-Based Analysis Reveals the Taxonomy and Diversity of the Family Idiomarinaceae.</title>
        <authorList>
            <person name="Liu Y."/>
            <person name="Lai Q."/>
            <person name="Shao Z."/>
        </authorList>
    </citation>
    <scope>NUCLEOTIDE SEQUENCE [LARGE SCALE GENOMIC DNA]</scope>
    <source>
        <strain evidence="4">PIM1</strain>
    </source>
</reference>
<protein>
    <recommendedName>
        <fullName evidence="2">Novel toxin 10 domain-containing protein</fullName>
    </recommendedName>
</protein>
<organism evidence="3 4">
    <name type="scientific">Pseudidiomarina marina</name>
    <dbReference type="NCBI Taxonomy" id="502366"/>
    <lineage>
        <taxon>Bacteria</taxon>
        <taxon>Pseudomonadati</taxon>
        <taxon>Pseudomonadota</taxon>
        <taxon>Gammaproteobacteria</taxon>
        <taxon>Alteromonadales</taxon>
        <taxon>Idiomarinaceae</taxon>
        <taxon>Pseudidiomarina</taxon>
    </lineage>
</organism>
<gene>
    <name evidence="3" type="ORF">CWI76_07525</name>
</gene>
<dbReference type="NCBIfam" id="TIGR03696">
    <property type="entry name" value="Rhs_assc_core"/>
    <property type="match status" value="1"/>
</dbReference>
<dbReference type="EMBL" id="PIPZ01000002">
    <property type="protein sequence ID" value="RUO60180.1"/>
    <property type="molecule type" value="Genomic_DNA"/>
</dbReference>
<dbReference type="Proteomes" id="UP000288127">
    <property type="component" value="Unassembled WGS sequence"/>
</dbReference>